<protein>
    <submittedName>
        <fullName evidence="1">Uncharacterized protein</fullName>
    </submittedName>
</protein>
<name>A0ABQ6IGA3_9MICO</name>
<sequence>MGFHEVGDGRVGFSLNDLWVTDDLHDDVVTGDLVSDVGDDGLDALAVCVGAGVDRIDENPILVDLAKASE</sequence>
<proteinExistence type="predicted"/>
<gene>
    <name evidence="1" type="ORF">GCM10025876_31460</name>
</gene>
<evidence type="ECO:0000313" key="2">
    <source>
        <dbReference type="Proteomes" id="UP001157125"/>
    </source>
</evidence>
<comment type="caution">
    <text evidence="1">The sequence shown here is derived from an EMBL/GenBank/DDBJ whole genome shotgun (WGS) entry which is preliminary data.</text>
</comment>
<dbReference type="Proteomes" id="UP001157125">
    <property type="component" value="Unassembled WGS sequence"/>
</dbReference>
<evidence type="ECO:0000313" key="1">
    <source>
        <dbReference type="EMBL" id="GMA36942.1"/>
    </source>
</evidence>
<dbReference type="EMBL" id="BSUN01000001">
    <property type="protein sequence ID" value="GMA36942.1"/>
    <property type="molecule type" value="Genomic_DNA"/>
</dbReference>
<organism evidence="1 2">
    <name type="scientific">Demequina litorisediminis</name>
    <dbReference type="NCBI Taxonomy" id="1849022"/>
    <lineage>
        <taxon>Bacteria</taxon>
        <taxon>Bacillati</taxon>
        <taxon>Actinomycetota</taxon>
        <taxon>Actinomycetes</taxon>
        <taxon>Micrococcales</taxon>
        <taxon>Demequinaceae</taxon>
        <taxon>Demequina</taxon>
    </lineage>
</organism>
<keyword evidence="2" id="KW-1185">Reference proteome</keyword>
<accession>A0ABQ6IGA3</accession>
<reference evidence="2" key="1">
    <citation type="journal article" date="2019" name="Int. J. Syst. Evol. Microbiol.">
        <title>The Global Catalogue of Microorganisms (GCM) 10K type strain sequencing project: providing services to taxonomists for standard genome sequencing and annotation.</title>
        <authorList>
            <consortium name="The Broad Institute Genomics Platform"/>
            <consortium name="The Broad Institute Genome Sequencing Center for Infectious Disease"/>
            <person name="Wu L."/>
            <person name="Ma J."/>
        </authorList>
    </citation>
    <scope>NUCLEOTIDE SEQUENCE [LARGE SCALE GENOMIC DNA]</scope>
    <source>
        <strain evidence="2">NBRC 112299</strain>
    </source>
</reference>